<dbReference type="GO" id="GO:0005975">
    <property type="term" value="P:carbohydrate metabolic process"/>
    <property type="evidence" value="ECO:0007669"/>
    <property type="project" value="InterPro"/>
</dbReference>
<dbReference type="GO" id="GO:0005576">
    <property type="term" value="C:extracellular region"/>
    <property type="evidence" value="ECO:0007669"/>
    <property type="project" value="UniProtKB-SubCell"/>
</dbReference>
<dbReference type="EC" id="3.5.-.-" evidence="4"/>
<dbReference type="CDD" id="cd10971">
    <property type="entry name" value="CE4_DAC_u2_5s"/>
    <property type="match status" value="1"/>
</dbReference>
<dbReference type="eggNOG" id="COG0726">
    <property type="taxonomic scope" value="Bacteria"/>
</dbReference>
<keyword evidence="5" id="KW-1185">Reference proteome</keyword>
<dbReference type="RefSeq" id="WP_038153707.1">
    <property type="nucleotide sequence ID" value="NZ_JMTB01000019.1"/>
</dbReference>
<dbReference type="Gene3D" id="3.20.20.370">
    <property type="entry name" value="Glycoside hydrolase/deacetylase"/>
    <property type="match status" value="1"/>
</dbReference>
<dbReference type="OrthoDB" id="9814639at2"/>
<dbReference type="InterPro" id="IPR011330">
    <property type="entry name" value="Glyco_hydro/deAcase_b/a-brl"/>
</dbReference>
<evidence type="ECO:0000256" key="2">
    <source>
        <dbReference type="ARBA" id="ARBA00022729"/>
    </source>
</evidence>
<comment type="caution">
    <text evidence="4">The sequence shown here is derived from an EMBL/GenBank/DDBJ whole genome shotgun (WGS) entry which is preliminary data.</text>
</comment>
<evidence type="ECO:0000259" key="3">
    <source>
        <dbReference type="PROSITE" id="PS51677"/>
    </source>
</evidence>
<accession>A0A085APX9</accession>
<dbReference type="GO" id="GO:0016810">
    <property type="term" value="F:hydrolase activity, acting on carbon-nitrogen (but not peptide) bonds"/>
    <property type="evidence" value="ECO:0007669"/>
    <property type="project" value="InterPro"/>
</dbReference>
<proteinExistence type="predicted"/>
<sequence>MSDLTVVMYHYVRPIAKSKYPSIKGLEFDLFKEQVKFIKNNYNPVTIDEVYESFYNGHKLPPHAALMTFDDAYSDHFKYAYPVLKEHGMQGCFYAPAKTIVEKEVLDVNKIHFILASCDNVSELISNTKVLFDLFRDGHEVKEFEEYFSELAVANRFDTKEVIFIKRLLQVALPEEMRKNICRALFNTHVETTEEEFCDELYMSQEQLSQMASDGMHIGSHGYNHYWWNKLDSETLNNEIDKSIAFLKAIGAHTENWTACYPYGSSSQEVTDILRGKGCKLAFTTAVDVAKTDVNDPLLIPRLDTNDLPKEATAKTNQWFR</sequence>
<reference evidence="5" key="1">
    <citation type="submission" date="2014-05" db="EMBL/GenBank/DDBJ databases">
        <title>ATOL: Assembling a taxonomically balanced genome-scale reconstruction of the evolutionary history of the Enterobacteriaceae.</title>
        <authorList>
            <person name="Plunkett G. III"/>
            <person name="Neeno-Eckwall E.C."/>
            <person name="Glasner J.D."/>
            <person name="Perna N.T."/>
        </authorList>
    </citation>
    <scope>NUCLEOTIDE SEQUENCE [LARGE SCALE GENOMIC DNA]</scope>
    <source>
        <strain evidence="5">ATCC 49490</strain>
    </source>
</reference>
<keyword evidence="4" id="KW-0378">Hydrolase</keyword>
<dbReference type="EMBL" id="JMTB01000019">
    <property type="protein sequence ID" value="KFC12274.1"/>
    <property type="molecule type" value="Genomic_DNA"/>
</dbReference>
<gene>
    <name evidence="4" type="ORF">GTGU_00321</name>
</gene>
<dbReference type="Pfam" id="PF01522">
    <property type="entry name" value="Polysacc_deac_1"/>
    <property type="match status" value="2"/>
</dbReference>
<evidence type="ECO:0000256" key="1">
    <source>
        <dbReference type="ARBA" id="ARBA00004613"/>
    </source>
</evidence>
<evidence type="ECO:0000313" key="5">
    <source>
        <dbReference type="Proteomes" id="UP000028630"/>
    </source>
</evidence>
<dbReference type="PANTHER" id="PTHR34216:SF3">
    <property type="entry name" value="POLY-BETA-1,6-N-ACETYL-D-GLUCOSAMINE N-DEACETYLASE"/>
    <property type="match status" value="1"/>
</dbReference>
<dbReference type="SUPFAM" id="SSF88713">
    <property type="entry name" value="Glycoside hydrolase/deacetylase"/>
    <property type="match status" value="1"/>
</dbReference>
<comment type="subcellular location">
    <subcellularLocation>
        <location evidence="1">Secreted</location>
    </subcellularLocation>
</comment>
<organism evidence="4 5">
    <name type="scientific">Trabulsiella guamensis ATCC 49490</name>
    <dbReference type="NCBI Taxonomy" id="1005994"/>
    <lineage>
        <taxon>Bacteria</taxon>
        <taxon>Pseudomonadati</taxon>
        <taxon>Pseudomonadota</taxon>
        <taxon>Gammaproteobacteria</taxon>
        <taxon>Enterobacterales</taxon>
        <taxon>Enterobacteriaceae</taxon>
        <taxon>Trabulsiella</taxon>
    </lineage>
</organism>
<dbReference type="PANTHER" id="PTHR34216">
    <property type="match status" value="1"/>
</dbReference>
<dbReference type="AlphaFoldDB" id="A0A085APX9"/>
<dbReference type="Proteomes" id="UP000028630">
    <property type="component" value="Unassembled WGS sequence"/>
</dbReference>
<dbReference type="InterPro" id="IPR002509">
    <property type="entry name" value="NODB_dom"/>
</dbReference>
<dbReference type="InterPro" id="IPR051398">
    <property type="entry name" value="Polysacch_Deacetylase"/>
</dbReference>
<name>A0A085APX9_9ENTR</name>
<protein>
    <submittedName>
        <fullName evidence="4">Polysaccharide deacetylase</fullName>
        <ecNumber evidence="4">3.5.-.-</ecNumber>
    </submittedName>
</protein>
<evidence type="ECO:0000313" key="4">
    <source>
        <dbReference type="EMBL" id="KFC12274.1"/>
    </source>
</evidence>
<keyword evidence="2" id="KW-0732">Signal</keyword>
<dbReference type="PROSITE" id="PS51677">
    <property type="entry name" value="NODB"/>
    <property type="match status" value="1"/>
</dbReference>
<feature type="domain" description="NodB homology" evidence="3">
    <location>
        <begin position="63"/>
        <end position="321"/>
    </location>
</feature>